<reference evidence="2 3" key="1">
    <citation type="submission" date="2021-06" db="EMBL/GenBank/DDBJ databases">
        <title>Halomicroarcula sp. a new haloarchaeum isolated from saline soil.</title>
        <authorList>
            <person name="Duran-Viseras A."/>
            <person name="Sanchez-Porro C."/>
            <person name="Ventosa A."/>
        </authorList>
    </citation>
    <scope>NUCLEOTIDE SEQUENCE [LARGE SCALE GENOMIC DNA]</scope>
    <source>
        <strain evidence="2 3">F13</strain>
    </source>
</reference>
<dbReference type="InterPro" id="IPR036388">
    <property type="entry name" value="WH-like_DNA-bd_sf"/>
</dbReference>
<dbReference type="InterPro" id="IPR036390">
    <property type="entry name" value="WH_DNA-bd_sf"/>
</dbReference>
<dbReference type="Proteomes" id="UP001430377">
    <property type="component" value="Unassembled WGS sequence"/>
</dbReference>
<sequence length="93" mass="10170">MPEQPSLSPQETSADLADLPPSAKLVAKMLEYEGDSTQSELAESTLLPRRTVRYALTELEKNGIVSSRISFMDARQRIYSLELGDGQRVGTGA</sequence>
<accession>A0AAW4PWE8</accession>
<organism evidence="2 3">
    <name type="scientific">Haloarcula rubra</name>
    <dbReference type="NCBI Taxonomy" id="2487747"/>
    <lineage>
        <taxon>Archaea</taxon>
        <taxon>Methanobacteriati</taxon>
        <taxon>Methanobacteriota</taxon>
        <taxon>Stenosarchaea group</taxon>
        <taxon>Halobacteria</taxon>
        <taxon>Halobacteriales</taxon>
        <taxon>Haloarculaceae</taxon>
        <taxon>Haloarcula</taxon>
    </lineage>
</organism>
<dbReference type="CDD" id="cd00090">
    <property type="entry name" value="HTH_ARSR"/>
    <property type="match status" value="1"/>
</dbReference>
<feature type="region of interest" description="Disordered" evidence="1">
    <location>
        <begin position="1"/>
        <end position="20"/>
    </location>
</feature>
<keyword evidence="3" id="KW-1185">Reference proteome</keyword>
<dbReference type="EMBL" id="RKLR01000015">
    <property type="protein sequence ID" value="MBX0325506.1"/>
    <property type="molecule type" value="Genomic_DNA"/>
</dbReference>
<proteinExistence type="predicted"/>
<evidence type="ECO:0000256" key="1">
    <source>
        <dbReference type="SAM" id="MobiDB-lite"/>
    </source>
</evidence>
<protein>
    <submittedName>
        <fullName evidence="2">Winged helix-turn-helix transcriptional regulator</fullName>
    </submittedName>
</protein>
<name>A0AAW4PWE8_9EURY</name>
<dbReference type="AlphaFoldDB" id="A0AAW4PWE8"/>
<dbReference type="InterPro" id="IPR011991">
    <property type="entry name" value="ArsR-like_HTH"/>
</dbReference>
<dbReference type="Gene3D" id="1.10.10.10">
    <property type="entry name" value="Winged helix-like DNA-binding domain superfamily/Winged helix DNA-binding domain"/>
    <property type="match status" value="1"/>
</dbReference>
<dbReference type="Pfam" id="PF13412">
    <property type="entry name" value="HTH_24"/>
    <property type="match status" value="1"/>
</dbReference>
<comment type="caution">
    <text evidence="2">The sequence shown here is derived from an EMBL/GenBank/DDBJ whole genome shotgun (WGS) entry which is preliminary data.</text>
</comment>
<gene>
    <name evidence="2" type="ORF">EGH21_20995</name>
</gene>
<evidence type="ECO:0000313" key="3">
    <source>
        <dbReference type="Proteomes" id="UP001430377"/>
    </source>
</evidence>
<dbReference type="RefSeq" id="WP_220620372.1">
    <property type="nucleotide sequence ID" value="NZ_RKLR01000015.1"/>
</dbReference>
<dbReference type="SUPFAM" id="SSF46785">
    <property type="entry name" value="Winged helix' DNA-binding domain"/>
    <property type="match status" value="1"/>
</dbReference>
<evidence type="ECO:0000313" key="2">
    <source>
        <dbReference type="EMBL" id="MBX0325506.1"/>
    </source>
</evidence>
<feature type="compositionally biased region" description="Polar residues" evidence="1">
    <location>
        <begin position="1"/>
        <end position="13"/>
    </location>
</feature>